<dbReference type="AlphaFoldDB" id="A0A5C8DXZ7"/>
<reference evidence="1 2" key="1">
    <citation type="journal article" date="1992" name="Lakartidningen">
        <title>[Penicillin V and not amoxicillin is the first choice preparation in acute otitis].</title>
        <authorList>
            <person name="Kamme C."/>
            <person name="Lundgren K."/>
            <person name="Prellner K."/>
        </authorList>
    </citation>
    <scope>NUCLEOTIDE SEQUENCE [LARGE SCALE GENOMIC DNA]</scope>
    <source>
        <strain evidence="1 2">PC5538III-lc</strain>
    </source>
</reference>
<gene>
    <name evidence="1" type="ORF">EPJ69_09490</name>
</gene>
<sequence length="120" mass="14089">MGFFDAEWFAKAIQEEDEIDKKSVKIYLKDKIDEKKFNDILIKVGLTSIEIKNSKKSEIYYKFSLNDISKNTREKHFFIGSNIKLDAEKSCIHIYGYTEFYAGNKIINKNLISDIKKNTF</sequence>
<proteinExistence type="predicted"/>
<dbReference type="EMBL" id="SAXX01000023">
    <property type="protein sequence ID" value="TXJ30295.1"/>
    <property type="molecule type" value="Genomic_DNA"/>
</dbReference>
<evidence type="ECO:0000313" key="1">
    <source>
        <dbReference type="EMBL" id="TXJ30295.1"/>
    </source>
</evidence>
<name>A0A5C8DXZ7_9SPIR</name>
<dbReference type="RefSeq" id="WP_147737197.1">
    <property type="nucleotide sequence ID" value="NZ_SAXX01000023.1"/>
</dbReference>
<accession>A0A5C8DXZ7</accession>
<dbReference type="Proteomes" id="UP000324707">
    <property type="component" value="Unassembled WGS sequence"/>
</dbReference>
<evidence type="ECO:0000313" key="2">
    <source>
        <dbReference type="Proteomes" id="UP000324707"/>
    </source>
</evidence>
<protein>
    <submittedName>
        <fullName evidence="1">Uncharacterized protein</fullName>
    </submittedName>
</protein>
<organism evidence="1 2">
    <name type="scientific">Brachyspira aalborgi</name>
    <dbReference type="NCBI Taxonomy" id="29522"/>
    <lineage>
        <taxon>Bacteria</taxon>
        <taxon>Pseudomonadati</taxon>
        <taxon>Spirochaetota</taxon>
        <taxon>Spirochaetia</taxon>
        <taxon>Brachyspirales</taxon>
        <taxon>Brachyspiraceae</taxon>
        <taxon>Brachyspira</taxon>
    </lineage>
</organism>
<comment type="caution">
    <text evidence="1">The sequence shown here is derived from an EMBL/GenBank/DDBJ whole genome shotgun (WGS) entry which is preliminary data.</text>
</comment>